<dbReference type="Proteomes" id="UP000807469">
    <property type="component" value="Unassembled WGS sequence"/>
</dbReference>
<comment type="caution">
    <text evidence="3">The sequence shown here is derived from an EMBL/GenBank/DDBJ whole genome shotgun (WGS) entry which is preliminary data.</text>
</comment>
<dbReference type="EMBL" id="MU155722">
    <property type="protein sequence ID" value="KAF9471263.1"/>
    <property type="molecule type" value="Genomic_DNA"/>
</dbReference>
<organism evidence="3 4">
    <name type="scientific">Pholiota conissans</name>
    <dbReference type="NCBI Taxonomy" id="109636"/>
    <lineage>
        <taxon>Eukaryota</taxon>
        <taxon>Fungi</taxon>
        <taxon>Dikarya</taxon>
        <taxon>Basidiomycota</taxon>
        <taxon>Agaricomycotina</taxon>
        <taxon>Agaricomycetes</taxon>
        <taxon>Agaricomycetidae</taxon>
        <taxon>Agaricales</taxon>
        <taxon>Agaricineae</taxon>
        <taxon>Strophariaceae</taxon>
        <taxon>Pholiota</taxon>
    </lineage>
</organism>
<dbReference type="InterPro" id="IPR007111">
    <property type="entry name" value="NACHT_NTPase"/>
</dbReference>
<dbReference type="SUPFAM" id="SSF52540">
    <property type="entry name" value="P-loop containing nucleoside triphosphate hydrolases"/>
    <property type="match status" value="1"/>
</dbReference>
<dbReference type="AlphaFoldDB" id="A0A9P6CT65"/>
<protein>
    <recommendedName>
        <fullName evidence="2">NACHT domain-containing protein</fullName>
    </recommendedName>
</protein>
<evidence type="ECO:0000313" key="3">
    <source>
        <dbReference type="EMBL" id="KAF9471263.1"/>
    </source>
</evidence>
<dbReference type="Gene3D" id="3.40.50.300">
    <property type="entry name" value="P-loop containing nucleotide triphosphate hydrolases"/>
    <property type="match status" value="1"/>
</dbReference>
<name>A0A9P6CT65_9AGAR</name>
<dbReference type="PROSITE" id="PS50837">
    <property type="entry name" value="NACHT"/>
    <property type="match status" value="1"/>
</dbReference>
<accession>A0A9P6CT65</accession>
<evidence type="ECO:0000256" key="1">
    <source>
        <dbReference type="ARBA" id="ARBA00022737"/>
    </source>
</evidence>
<keyword evidence="1" id="KW-0677">Repeat</keyword>
<dbReference type="PANTHER" id="PTHR10039">
    <property type="entry name" value="AMELOGENIN"/>
    <property type="match status" value="1"/>
</dbReference>
<dbReference type="InterPro" id="IPR027417">
    <property type="entry name" value="P-loop_NTPase"/>
</dbReference>
<dbReference type="Pfam" id="PF24883">
    <property type="entry name" value="NPHP3_N"/>
    <property type="match status" value="1"/>
</dbReference>
<evidence type="ECO:0000313" key="4">
    <source>
        <dbReference type="Proteomes" id="UP000807469"/>
    </source>
</evidence>
<reference evidence="3" key="1">
    <citation type="submission" date="2020-11" db="EMBL/GenBank/DDBJ databases">
        <authorList>
            <consortium name="DOE Joint Genome Institute"/>
            <person name="Ahrendt S."/>
            <person name="Riley R."/>
            <person name="Andreopoulos W."/>
            <person name="Labutti K."/>
            <person name="Pangilinan J."/>
            <person name="Ruiz-Duenas F.J."/>
            <person name="Barrasa J.M."/>
            <person name="Sanchez-Garcia M."/>
            <person name="Camarero S."/>
            <person name="Miyauchi S."/>
            <person name="Serrano A."/>
            <person name="Linde D."/>
            <person name="Babiker R."/>
            <person name="Drula E."/>
            <person name="Ayuso-Fernandez I."/>
            <person name="Pacheco R."/>
            <person name="Padilla G."/>
            <person name="Ferreira P."/>
            <person name="Barriuso J."/>
            <person name="Kellner H."/>
            <person name="Castanera R."/>
            <person name="Alfaro M."/>
            <person name="Ramirez L."/>
            <person name="Pisabarro A.G."/>
            <person name="Kuo A."/>
            <person name="Tritt A."/>
            <person name="Lipzen A."/>
            <person name="He G."/>
            <person name="Yan M."/>
            <person name="Ng V."/>
            <person name="Cullen D."/>
            <person name="Martin F."/>
            <person name="Rosso M.-N."/>
            <person name="Henrissat B."/>
            <person name="Hibbett D."/>
            <person name="Martinez A.T."/>
            <person name="Grigoriev I.V."/>
        </authorList>
    </citation>
    <scope>NUCLEOTIDE SEQUENCE</scope>
    <source>
        <strain evidence="3">CIRM-BRFM 674</strain>
    </source>
</reference>
<dbReference type="InterPro" id="IPR056884">
    <property type="entry name" value="NPHP3-like_N"/>
</dbReference>
<feature type="domain" description="NACHT" evidence="2">
    <location>
        <begin position="96"/>
        <end position="251"/>
    </location>
</feature>
<gene>
    <name evidence="3" type="ORF">BDN70DRAFT_998682</name>
</gene>
<dbReference type="PANTHER" id="PTHR10039:SF14">
    <property type="entry name" value="NACHT DOMAIN-CONTAINING PROTEIN"/>
    <property type="match status" value="1"/>
</dbReference>
<keyword evidence="4" id="KW-1185">Reference proteome</keyword>
<dbReference type="OrthoDB" id="5967843at2759"/>
<proteinExistence type="predicted"/>
<evidence type="ECO:0000259" key="2">
    <source>
        <dbReference type="PROSITE" id="PS50837"/>
    </source>
</evidence>
<sequence length="512" mass="57590">MSDSSQQIFPNANNLTINGGNFWNVRGDMHVQGDMHVHPPAAERHGLKLLLQNIAPGALHDAAERGDQLGCHENTRVAILKEIMDWLQDPSTREKFIYWLYGPAGSGKTSIAQSIAESLAKLGFRALAASFFFWRSAAGRNTSDHFITTIAYQLSRSIPTMANSLYAAIERDPIIFSKSLTIQLQNLIINPLKTALLCALPNETPERIIIIIDGLDECSPAKSQVELLGLLRTAVEEFRSIPFLCLVSSRPEYEIRSTFADSNPLGNLTTTLALDNDYQTDEDIRFYLDSKFNEIRDEHCRLGSKLPFPWPADHDINHIVQKASGQFIFAATAMKFIDDPRGDPVERLKIILGLSKPGPGQMPFAQLDELYQTILASIATDILPKVLDILSLVILGPSLGIYPRVNIIKELLTLDVRKTLIDMHALVDVPDPEDNVSQMCLLHNSFEDFLLDKSRSREYYLDTIQAYPRLTLHFIHTLENYNLEDSEFLNGTFGRIFRMLPDYLHPEKTIAV</sequence>